<dbReference type="OrthoDB" id="3197085at2"/>
<protein>
    <submittedName>
        <fullName evidence="5">Type I restriction enzyme, S subunit</fullName>
    </submittedName>
</protein>
<dbReference type="InterPro" id="IPR044946">
    <property type="entry name" value="Restrct_endonuc_typeI_TRD_sf"/>
</dbReference>
<evidence type="ECO:0000256" key="3">
    <source>
        <dbReference type="ARBA" id="ARBA00023125"/>
    </source>
</evidence>
<dbReference type="GO" id="GO:0003677">
    <property type="term" value="F:DNA binding"/>
    <property type="evidence" value="ECO:0007669"/>
    <property type="project" value="UniProtKB-KW"/>
</dbReference>
<gene>
    <name evidence="5" type="ORF">SAMN06295981_0180</name>
</gene>
<dbReference type="Proteomes" id="UP000193309">
    <property type="component" value="Unassembled WGS sequence"/>
</dbReference>
<comment type="similarity">
    <text evidence="1">Belongs to the type-I restriction system S methylase family.</text>
</comment>
<dbReference type="AlphaFoldDB" id="A0A1X7HX77"/>
<dbReference type="PANTHER" id="PTHR30408">
    <property type="entry name" value="TYPE-1 RESTRICTION ENZYME ECOKI SPECIFICITY PROTEIN"/>
    <property type="match status" value="1"/>
</dbReference>
<dbReference type="Gene3D" id="3.90.220.20">
    <property type="entry name" value="DNA methylase specificity domains"/>
    <property type="match status" value="2"/>
</dbReference>
<organism evidence="5 6">
    <name type="scientific">Corynebacterium pollutisoli</name>
    <dbReference type="NCBI Taxonomy" id="1610489"/>
    <lineage>
        <taxon>Bacteria</taxon>
        <taxon>Bacillati</taxon>
        <taxon>Actinomycetota</taxon>
        <taxon>Actinomycetes</taxon>
        <taxon>Mycobacteriales</taxon>
        <taxon>Corynebacteriaceae</taxon>
        <taxon>Corynebacterium</taxon>
    </lineage>
</organism>
<evidence type="ECO:0000256" key="1">
    <source>
        <dbReference type="ARBA" id="ARBA00010923"/>
    </source>
</evidence>
<dbReference type="SUPFAM" id="SSF116734">
    <property type="entry name" value="DNA methylase specificity domain"/>
    <property type="match status" value="2"/>
</dbReference>
<dbReference type="PANTHER" id="PTHR30408:SF12">
    <property type="entry name" value="TYPE I RESTRICTION ENZYME MJAVIII SPECIFICITY SUBUNIT"/>
    <property type="match status" value="1"/>
</dbReference>
<evidence type="ECO:0000259" key="4">
    <source>
        <dbReference type="Pfam" id="PF01420"/>
    </source>
</evidence>
<proteinExistence type="inferred from homology"/>
<evidence type="ECO:0000256" key="2">
    <source>
        <dbReference type="ARBA" id="ARBA00022747"/>
    </source>
</evidence>
<sequence length="408" mass="46390">MSNCNVPKLRLDGFEGEWTKDKAGNIFIAIDDRGYPQLPVLSATQNKGMIPRSMMGYKIHHDRDNEVGYKRVQIGDFVVHLRSFQGGFAHSYYDGITSPAYHVFRSRHEEEQDDVFWRFCFASPRFIYLLKFVTYGIRDGKSISFPEFLELELKYPSKREQHALSELFTNLDAVIDQHTDKHRVLQRTKTALMQRMFPQDGQTEPDLRLDGFEGAWESAPLSQTTALLTDGDWIESKDQSTEGVRLLQTGNVGVGRFEPKPDNMRWISSETFDRLHCEEVLPGDILISRLPDPAGRACIVPKMPYRMITAVDCAIVRVTADHDPSFVVTYLSTPGYFNHINTLMAGGTRQRVSRSQLSAVQIALPPTLEEQQAIGAVFTKLNTLINAETQLIEKLKHTKSALLQKMFV</sequence>
<keyword evidence="2" id="KW-0680">Restriction system</keyword>
<dbReference type="Pfam" id="PF01420">
    <property type="entry name" value="Methylase_S"/>
    <property type="match status" value="1"/>
</dbReference>
<dbReference type="STRING" id="1610489.SAMN06295981_0180"/>
<keyword evidence="3" id="KW-0238">DNA-binding</keyword>
<evidence type="ECO:0000313" key="6">
    <source>
        <dbReference type="Proteomes" id="UP000193309"/>
    </source>
</evidence>
<dbReference type="RefSeq" id="WP_085548375.1">
    <property type="nucleotide sequence ID" value="NZ_FXAR01000001.1"/>
</dbReference>
<dbReference type="InterPro" id="IPR000055">
    <property type="entry name" value="Restrct_endonuc_typeI_TRD"/>
</dbReference>
<accession>A0A1X7HX77</accession>
<dbReference type="EMBL" id="FXAR01000001">
    <property type="protein sequence ID" value="SMG06604.1"/>
    <property type="molecule type" value="Genomic_DNA"/>
</dbReference>
<reference evidence="6" key="1">
    <citation type="submission" date="2017-04" db="EMBL/GenBank/DDBJ databases">
        <authorList>
            <person name="Varghese N."/>
            <person name="Submissions S."/>
        </authorList>
    </citation>
    <scope>NUCLEOTIDE SEQUENCE [LARGE SCALE GENOMIC DNA]</scope>
    <source>
        <strain evidence="6">VDS</strain>
    </source>
</reference>
<evidence type="ECO:0000313" key="5">
    <source>
        <dbReference type="EMBL" id="SMG06604.1"/>
    </source>
</evidence>
<feature type="domain" description="Type I restriction modification DNA specificity" evidence="4">
    <location>
        <begin position="283"/>
        <end position="396"/>
    </location>
</feature>
<dbReference type="GO" id="GO:0009307">
    <property type="term" value="P:DNA restriction-modification system"/>
    <property type="evidence" value="ECO:0007669"/>
    <property type="project" value="UniProtKB-KW"/>
</dbReference>
<name>A0A1X7HX77_9CORY</name>
<keyword evidence="6" id="KW-1185">Reference proteome</keyword>
<dbReference type="InterPro" id="IPR052021">
    <property type="entry name" value="Type-I_RS_S_subunit"/>
</dbReference>